<evidence type="ECO:0000259" key="7">
    <source>
        <dbReference type="PROSITE" id="PS50801"/>
    </source>
</evidence>
<feature type="transmembrane region" description="Helical" evidence="6">
    <location>
        <begin position="237"/>
        <end position="257"/>
    </location>
</feature>
<dbReference type="Gene3D" id="3.30.750.24">
    <property type="entry name" value="STAS domain"/>
    <property type="match status" value="1"/>
</dbReference>
<reference evidence="8 9" key="1">
    <citation type="submission" date="2021-08" db="EMBL/GenBank/DDBJ databases">
        <title>complete genome sequencing of Deefgea sp. D25.</title>
        <authorList>
            <person name="Bae J.-W."/>
            <person name="Gim D.-H."/>
        </authorList>
    </citation>
    <scope>NUCLEOTIDE SEQUENCE [LARGE SCALE GENOMIC DNA]</scope>
    <source>
        <strain evidence="8 9">D25</strain>
    </source>
</reference>
<evidence type="ECO:0000256" key="3">
    <source>
        <dbReference type="ARBA" id="ARBA00022989"/>
    </source>
</evidence>
<dbReference type="CDD" id="cd07042">
    <property type="entry name" value="STAS_SulP_like_sulfate_transporter"/>
    <property type="match status" value="1"/>
</dbReference>
<accession>A0ABX8Z2T1</accession>
<evidence type="ECO:0000256" key="4">
    <source>
        <dbReference type="ARBA" id="ARBA00023136"/>
    </source>
</evidence>
<dbReference type="SUPFAM" id="SSF52091">
    <property type="entry name" value="SpoIIaa-like"/>
    <property type="match status" value="1"/>
</dbReference>
<feature type="transmembrane region" description="Helical" evidence="6">
    <location>
        <begin position="330"/>
        <end position="353"/>
    </location>
</feature>
<feature type="region of interest" description="Disordered" evidence="5">
    <location>
        <begin position="1"/>
        <end position="34"/>
    </location>
</feature>
<evidence type="ECO:0000313" key="8">
    <source>
        <dbReference type="EMBL" id="QZA76660.1"/>
    </source>
</evidence>
<feature type="transmembrane region" description="Helical" evidence="6">
    <location>
        <begin position="176"/>
        <end position="196"/>
    </location>
</feature>
<feature type="transmembrane region" description="Helical" evidence="6">
    <location>
        <begin position="123"/>
        <end position="140"/>
    </location>
</feature>
<evidence type="ECO:0000256" key="6">
    <source>
        <dbReference type="SAM" id="Phobius"/>
    </source>
</evidence>
<dbReference type="InterPro" id="IPR002645">
    <property type="entry name" value="STAS_dom"/>
</dbReference>
<comment type="subcellular location">
    <subcellularLocation>
        <location evidence="1">Membrane</location>
        <topology evidence="1">Multi-pass membrane protein</topology>
    </subcellularLocation>
</comment>
<feature type="transmembrane region" description="Helical" evidence="6">
    <location>
        <begin position="359"/>
        <end position="379"/>
    </location>
</feature>
<gene>
    <name evidence="8" type="ORF">K4H28_09985</name>
</gene>
<keyword evidence="9" id="KW-1185">Reference proteome</keyword>
<dbReference type="InterPro" id="IPR011547">
    <property type="entry name" value="SLC26A/SulP_dom"/>
</dbReference>
<dbReference type="Pfam" id="PF01740">
    <property type="entry name" value="STAS"/>
    <property type="match status" value="1"/>
</dbReference>
<proteinExistence type="predicted"/>
<evidence type="ECO:0000313" key="9">
    <source>
        <dbReference type="Proteomes" id="UP000825679"/>
    </source>
</evidence>
<keyword evidence="4 6" id="KW-0472">Membrane</keyword>
<feature type="transmembrane region" description="Helical" evidence="6">
    <location>
        <begin position="208"/>
        <end position="230"/>
    </location>
</feature>
<keyword evidence="3 6" id="KW-1133">Transmembrane helix</keyword>
<name>A0ABX8Z2T1_9NEIS</name>
<protein>
    <submittedName>
        <fullName evidence="8">SulP family inorganic anion transporter</fullName>
    </submittedName>
</protein>
<feature type="domain" description="STAS" evidence="7">
    <location>
        <begin position="470"/>
        <end position="568"/>
    </location>
</feature>
<organism evidence="8 9">
    <name type="scientific">Deefgea tanakiae</name>
    <dbReference type="NCBI Taxonomy" id="2865840"/>
    <lineage>
        <taxon>Bacteria</taxon>
        <taxon>Pseudomonadati</taxon>
        <taxon>Pseudomonadota</taxon>
        <taxon>Betaproteobacteria</taxon>
        <taxon>Neisseriales</taxon>
        <taxon>Chitinibacteraceae</taxon>
        <taxon>Deefgea</taxon>
    </lineage>
</organism>
<feature type="transmembrane region" description="Helical" evidence="6">
    <location>
        <begin position="282"/>
        <end position="309"/>
    </location>
</feature>
<dbReference type="PROSITE" id="PS50801">
    <property type="entry name" value="STAS"/>
    <property type="match status" value="1"/>
</dbReference>
<evidence type="ECO:0000256" key="2">
    <source>
        <dbReference type="ARBA" id="ARBA00022692"/>
    </source>
</evidence>
<evidence type="ECO:0000256" key="5">
    <source>
        <dbReference type="SAM" id="MobiDB-lite"/>
    </source>
</evidence>
<dbReference type="InterPro" id="IPR036513">
    <property type="entry name" value="STAS_dom_sf"/>
</dbReference>
<dbReference type="Proteomes" id="UP000825679">
    <property type="component" value="Chromosome"/>
</dbReference>
<keyword evidence="2 6" id="KW-0812">Transmembrane</keyword>
<feature type="transmembrane region" description="Helical" evidence="6">
    <location>
        <begin position="75"/>
        <end position="95"/>
    </location>
</feature>
<dbReference type="PANTHER" id="PTHR43310">
    <property type="entry name" value="SULFATE TRANSPORTER YBAR-RELATED"/>
    <property type="match status" value="1"/>
</dbReference>
<dbReference type="PANTHER" id="PTHR43310:SF1">
    <property type="entry name" value="SULFATE TRANSPORTER YBAR-RELATED"/>
    <property type="match status" value="1"/>
</dbReference>
<sequence length="568" mass="61126">MFNRSKERQTVLSFGSRRGKGSAERFSPARHPRDLHSQLSNPLLIYHPASICSSLNQNRNFRLLTLKPIEIKTNVLSGLTVALALVPEAIAFAIVAHVSPLTGLYAAFFMCLITAALGGRPGMISGATGALAVVMVSLVLQHGVEYLFATVILMGVLQLLFAAFKLGKFIRMVPHSVMLGFVNGLAIVVFMAQLGHFKVVGADGARTWLSGSALYVMLGLIALTMAIIYIVPKFTTIVPSSLAAILVVAGVVAGLGIDTKTVGDMGSIAGALPQFHLPQVPLVWATLTVIFPYALILATIGLLESLLTLNLIDEMTDTRGKPNRESMAQGLANVVSGFFATMGGCAMIGQSLINIGNGARHRLSGIVAALFLLAFILFLSPWIEKIPLAGLIGVMFVVCEKSFAWGSLQALRKIPRQDAIIVVGVTVITVLTDLAVAVLAGVVFAALVFAWQHAKQIQAQISTDAQGWKVYRLQGSLFFASTANFTALFDPKNDPQHVVIEFREAKVVDHSAIEAIDALAVRYSQAGKTLHLRHLSPDCLEVLEKAKDMVEVNEFEDPHYHIADNKVN</sequence>
<dbReference type="InterPro" id="IPR052706">
    <property type="entry name" value="Membrane-Transporter-like"/>
</dbReference>
<dbReference type="Pfam" id="PF00916">
    <property type="entry name" value="Sulfate_transp"/>
    <property type="match status" value="1"/>
</dbReference>
<feature type="transmembrane region" description="Helical" evidence="6">
    <location>
        <begin position="386"/>
        <end position="408"/>
    </location>
</feature>
<dbReference type="EMBL" id="CP081150">
    <property type="protein sequence ID" value="QZA76660.1"/>
    <property type="molecule type" value="Genomic_DNA"/>
</dbReference>
<feature type="transmembrane region" description="Helical" evidence="6">
    <location>
        <begin position="420"/>
        <end position="451"/>
    </location>
</feature>
<feature type="transmembrane region" description="Helical" evidence="6">
    <location>
        <begin position="146"/>
        <end position="164"/>
    </location>
</feature>
<evidence type="ECO:0000256" key="1">
    <source>
        <dbReference type="ARBA" id="ARBA00004141"/>
    </source>
</evidence>